<dbReference type="EMBL" id="ON755185">
    <property type="protein sequence ID" value="UVF61576.1"/>
    <property type="molecule type" value="Genomic_DNA"/>
</dbReference>
<dbReference type="Proteomes" id="UP001059757">
    <property type="component" value="Segment"/>
</dbReference>
<gene>
    <name evidence="1" type="primary">55</name>
    <name evidence="1" type="ORF">SEA_GENAMY16_55</name>
</gene>
<reference evidence="1 2" key="1">
    <citation type="submission" date="2022-06" db="EMBL/GenBank/DDBJ databases">
        <authorList>
            <person name="Ballarin S.Y."/>
            <person name="Balusa N.G."/>
            <person name="Caballero S.M."/>
            <person name="Chan J."/>
            <person name="Farez M.P."/>
            <person name="Guillen-Tapia A."/>
            <person name="Pierre-Louis N.T."/>
            <person name="Polishuk V.D."/>
            <person name="Soni B."/>
            <person name="Torruellas Garcia J."/>
            <person name="Crump K.E."/>
            <person name="Garlena R.A."/>
            <person name="Russell D.A."/>
            <person name="Jacobs-Sera D."/>
            <person name="Hatfull G.F."/>
        </authorList>
    </citation>
    <scope>NUCLEOTIDE SEQUENCE [LARGE SCALE GENOMIC DNA]</scope>
</reference>
<evidence type="ECO:0000313" key="1">
    <source>
        <dbReference type="EMBL" id="UVF61576.1"/>
    </source>
</evidence>
<evidence type="ECO:0000313" key="2">
    <source>
        <dbReference type="Proteomes" id="UP001059757"/>
    </source>
</evidence>
<sequence length="53" mass="6060">MMKRAELVEGNALHDSLKRGHLIRMGHPLVAHLESKTGEVWHIVRECCPKEES</sequence>
<keyword evidence="2" id="KW-1185">Reference proteome</keyword>
<proteinExistence type="predicted"/>
<name>A0A9E7TUX6_9CAUD</name>
<organism evidence="1 2">
    <name type="scientific">Gordonia phage Genamy16</name>
    <dbReference type="NCBI Taxonomy" id="2926104"/>
    <lineage>
        <taxon>Viruses</taxon>
        <taxon>Duplodnaviria</taxon>
        <taxon>Heunggongvirae</taxon>
        <taxon>Uroviricota</taxon>
        <taxon>Caudoviricetes</taxon>
        <taxon>Dovevirinae</taxon>
        <taxon>Lambovirus</taxon>
        <taxon>Lambovirus genamy16</taxon>
    </lineage>
</organism>
<protein>
    <submittedName>
        <fullName evidence="1">Uncharacterized protein</fullName>
    </submittedName>
</protein>
<accession>A0A9E7TUX6</accession>